<dbReference type="PANTHER" id="PTHR35861:SF1">
    <property type="entry name" value="PHAGE TAIL SHEATH PROTEIN"/>
    <property type="match status" value="1"/>
</dbReference>
<dbReference type="InterPro" id="IPR052042">
    <property type="entry name" value="Tail_sheath_structural"/>
</dbReference>
<dbReference type="Pfam" id="PF04984">
    <property type="entry name" value="Phage_sheath_1"/>
    <property type="match status" value="1"/>
</dbReference>
<name>A0A9W5F2M5_9HYPH</name>
<organism evidence="3 4">
    <name type="scientific">Agrobacterium genomosp. 2 str. CFBP 5494</name>
    <dbReference type="NCBI Taxonomy" id="1183436"/>
    <lineage>
        <taxon>Bacteria</taxon>
        <taxon>Pseudomonadati</taxon>
        <taxon>Pseudomonadota</taxon>
        <taxon>Alphaproteobacteria</taxon>
        <taxon>Hyphomicrobiales</taxon>
        <taxon>Rhizobiaceae</taxon>
        <taxon>Rhizobium/Agrobacterium group</taxon>
        <taxon>Agrobacterium</taxon>
        <taxon>Agrobacterium tumefaciens complex</taxon>
    </lineage>
</organism>
<dbReference type="RefSeq" id="WP_080823265.1">
    <property type="nucleotide sequence ID" value="NZ_LT009719.1"/>
</dbReference>
<evidence type="ECO:0000313" key="3">
    <source>
        <dbReference type="EMBL" id="CUW99287.1"/>
    </source>
</evidence>
<protein>
    <submittedName>
        <fullName evidence="3">Phage-related tail sheath protein</fullName>
    </submittedName>
</protein>
<feature type="domain" description="Tail sheath protein subtilisin-like" evidence="2">
    <location>
        <begin position="109"/>
        <end position="266"/>
    </location>
</feature>
<evidence type="ECO:0000256" key="1">
    <source>
        <dbReference type="ARBA" id="ARBA00008005"/>
    </source>
</evidence>
<sequence length="424" mass="45523">MALDFNHGVRVIDAGSESRPLETADSSAIGAAVIAPDASNTLFPYDEPVAFYTHEADKVAALGTTGTAIDIINAVRAQGIEAQCVFVRCEEGQTPEATRAKLQGSAASMTGVHALSFARGHVGVEPGLVIAPGYSSGRIENAKNPLADALEQVSEKLKAIAILDTGGPDAATSLAFRADFSSRYTYLVDPFVRVASGATIVTKPASPFAAAMFVKRDKKKGGAYWSPSNQEVKGILGTARPITYFDGEIDHEANHLNQNGIATFIPSRLSQGANGQFATNGRILWGNRTASTDTLWQFVNVVRTRATIEKAIINGFRPWANDENLTAQHVIAVMRSLQDLLDSMQAVGAILGGRVYWDRAMNGNANLRLGKLRVEFDAEETPPLEDLIFGSRRNEAYFDTLANEIQRRVTAEFGGTIADYLSAA</sequence>
<comment type="caution">
    <text evidence="3">The sequence shown here is derived from an EMBL/GenBank/DDBJ whole genome shotgun (WGS) entry which is preliminary data.</text>
</comment>
<dbReference type="AlphaFoldDB" id="A0A9W5F2M5"/>
<accession>A0A9W5F2M5</accession>
<dbReference type="PANTHER" id="PTHR35861">
    <property type="match status" value="1"/>
</dbReference>
<dbReference type="Proteomes" id="UP000191933">
    <property type="component" value="Unassembled WGS sequence"/>
</dbReference>
<keyword evidence="4" id="KW-1185">Reference proteome</keyword>
<comment type="similarity">
    <text evidence="1">Belongs to the myoviridae tail sheath protein family.</text>
</comment>
<evidence type="ECO:0000259" key="2">
    <source>
        <dbReference type="Pfam" id="PF04984"/>
    </source>
</evidence>
<evidence type="ECO:0000313" key="4">
    <source>
        <dbReference type="Proteomes" id="UP000191933"/>
    </source>
</evidence>
<dbReference type="EMBL" id="FBVY01000036">
    <property type="protein sequence ID" value="CUW99287.1"/>
    <property type="molecule type" value="Genomic_DNA"/>
</dbReference>
<reference evidence="3 4" key="1">
    <citation type="submission" date="2016-01" db="EMBL/GenBank/DDBJ databases">
        <authorList>
            <person name="Regsiter A."/>
            <person name="william w."/>
        </authorList>
    </citation>
    <scope>NUCLEOTIDE SEQUENCE [LARGE SCALE GENOMIC DNA]</scope>
    <source>
        <strain evidence="3 4">CFBP 5494</strain>
    </source>
</reference>
<proteinExistence type="inferred from homology"/>
<dbReference type="InterPro" id="IPR035089">
    <property type="entry name" value="Phage_sheath_subtilisin"/>
</dbReference>
<gene>
    <name evidence="3" type="ORF">AGR2A_Lc70066</name>
</gene>